<organism evidence="7 8">
    <name type="scientific">Nitrosococcus watsoni (strain C-113)</name>
    <dbReference type="NCBI Taxonomy" id="105559"/>
    <lineage>
        <taxon>Bacteria</taxon>
        <taxon>Pseudomonadati</taxon>
        <taxon>Pseudomonadota</taxon>
        <taxon>Gammaproteobacteria</taxon>
        <taxon>Chromatiales</taxon>
        <taxon>Chromatiaceae</taxon>
        <taxon>Nitrosococcus</taxon>
    </lineage>
</organism>
<evidence type="ECO:0008006" key="9">
    <source>
        <dbReference type="Google" id="ProtNLM"/>
    </source>
</evidence>
<evidence type="ECO:0000256" key="1">
    <source>
        <dbReference type="ARBA" id="ARBA00004651"/>
    </source>
</evidence>
<keyword evidence="2" id="KW-1003">Cell membrane</keyword>
<feature type="transmembrane region" description="Helical" evidence="6">
    <location>
        <begin position="217"/>
        <end position="238"/>
    </location>
</feature>
<dbReference type="KEGG" id="nwa:Nwat_1368"/>
<comment type="subcellular location">
    <subcellularLocation>
        <location evidence="1">Cell membrane</location>
        <topology evidence="1">Multi-pass membrane protein</topology>
    </subcellularLocation>
</comment>
<dbReference type="RefSeq" id="WP_013220380.1">
    <property type="nucleotide sequence ID" value="NC_014315.1"/>
</dbReference>
<gene>
    <name evidence="7" type="ordered locus">Nwat_1368</name>
</gene>
<dbReference type="PANTHER" id="PTHR40277:SF1">
    <property type="entry name" value="BLL5419 PROTEIN"/>
    <property type="match status" value="1"/>
</dbReference>
<dbReference type="InterPro" id="IPR022791">
    <property type="entry name" value="L-PG_synthase/AglD"/>
</dbReference>
<evidence type="ECO:0000256" key="5">
    <source>
        <dbReference type="ARBA" id="ARBA00023136"/>
    </source>
</evidence>
<feature type="transmembrane region" description="Helical" evidence="6">
    <location>
        <begin position="36"/>
        <end position="60"/>
    </location>
</feature>
<dbReference type="PANTHER" id="PTHR40277">
    <property type="entry name" value="BLL5419 PROTEIN"/>
    <property type="match status" value="1"/>
</dbReference>
<accession>D8K5V8</accession>
<dbReference type="Proteomes" id="UP000000393">
    <property type="component" value="Chromosome"/>
</dbReference>
<feature type="transmembrane region" description="Helical" evidence="6">
    <location>
        <begin position="146"/>
        <end position="167"/>
    </location>
</feature>
<evidence type="ECO:0000313" key="7">
    <source>
        <dbReference type="EMBL" id="ADJ28285.1"/>
    </source>
</evidence>
<sequence length="338" mass="37044">MRLAAYIAFLAGLTLFLVLVANEGFTQVTSALVMAGWGLAVVVLFHLIPMIADTLGWRVLLDQAYRPRFYTLLLVRWIGESVNSLLPVAQVGGGLVKFRLLGQHQVPASQAGASVVVNLTLAVFSQVFFTLLGLSLLTFFLGEGKLAQGIFIGTAFSLLPIIGFYWFQQRGLFGWLARRLEHLSGGRKWLTLAGGGDALDASVIQLYKQRHRILRSFYWTFLGWLLGAGEVWLALYFLNHPIGWLEALMIESLAQAVKGAAFFIPGALGILEGGYIILGGLIGIPYSASLALALTRRIRELCLGVPGIIVWQFMEGKHLWQQAKSPSKQLPTDTSLGN</sequence>
<dbReference type="eggNOG" id="COG0392">
    <property type="taxonomic scope" value="Bacteria"/>
</dbReference>
<dbReference type="EMBL" id="CP002086">
    <property type="protein sequence ID" value="ADJ28285.1"/>
    <property type="molecule type" value="Genomic_DNA"/>
</dbReference>
<dbReference type="GO" id="GO:0005886">
    <property type="term" value="C:plasma membrane"/>
    <property type="evidence" value="ECO:0007669"/>
    <property type="project" value="UniProtKB-SubCell"/>
</dbReference>
<dbReference type="OrthoDB" id="594003at2"/>
<dbReference type="STRING" id="105559.Nwat_1368"/>
<protein>
    <recommendedName>
        <fullName evidence="9">TIGR00374 family protein</fullName>
    </recommendedName>
</protein>
<keyword evidence="4 6" id="KW-1133">Transmembrane helix</keyword>
<dbReference type="AlphaFoldDB" id="D8K5V8"/>
<keyword evidence="5 6" id="KW-0472">Membrane</keyword>
<feature type="transmembrane region" description="Helical" evidence="6">
    <location>
        <begin position="115"/>
        <end position="140"/>
    </location>
</feature>
<name>D8K5V8_NITWC</name>
<feature type="transmembrane region" description="Helical" evidence="6">
    <location>
        <begin position="275"/>
        <end position="294"/>
    </location>
</feature>
<evidence type="ECO:0000313" key="8">
    <source>
        <dbReference type="Proteomes" id="UP000000393"/>
    </source>
</evidence>
<dbReference type="Pfam" id="PF03706">
    <property type="entry name" value="LPG_synthase_TM"/>
    <property type="match status" value="1"/>
</dbReference>
<keyword evidence="8" id="KW-1185">Reference proteome</keyword>
<keyword evidence="3 6" id="KW-0812">Transmembrane</keyword>
<evidence type="ECO:0000256" key="6">
    <source>
        <dbReference type="SAM" id="Phobius"/>
    </source>
</evidence>
<evidence type="ECO:0000256" key="2">
    <source>
        <dbReference type="ARBA" id="ARBA00022475"/>
    </source>
</evidence>
<dbReference type="HOGENOM" id="CLU_052307_0_0_6"/>
<evidence type="ECO:0000256" key="4">
    <source>
        <dbReference type="ARBA" id="ARBA00022989"/>
    </source>
</evidence>
<reference evidence="7 8" key="1">
    <citation type="submission" date="2010-06" db="EMBL/GenBank/DDBJ databases">
        <title>Complete sequence of chromosome of Nitrosococcus watsoni C-113.</title>
        <authorList>
            <consortium name="US DOE Joint Genome Institute"/>
            <person name="Lucas S."/>
            <person name="Copeland A."/>
            <person name="Lapidus A."/>
            <person name="Cheng J.-F."/>
            <person name="Bruce D."/>
            <person name="Goodwin L."/>
            <person name="Pitluck S."/>
            <person name="Malfatti S.A."/>
            <person name="Chain P.S.G."/>
            <person name="Land M."/>
            <person name="Hauser L."/>
            <person name="Kyrpides N."/>
            <person name="Ivanova N."/>
            <person name="Cambell M.A."/>
            <person name="Heidelberg J.F."/>
            <person name="Klotz M.G."/>
            <person name="Woyke T."/>
        </authorList>
    </citation>
    <scope>NUCLEOTIDE SEQUENCE [LARGE SCALE GENOMIC DNA]</scope>
    <source>
        <strain evidence="7 8">C-113</strain>
    </source>
</reference>
<dbReference type="NCBIfam" id="TIGR03476">
    <property type="entry name" value="HpnL"/>
    <property type="match status" value="1"/>
</dbReference>
<proteinExistence type="predicted"/>
<evidence type="ECO:0000256" key="3">
    <source>
        <dbReference type="ARBA" id="ARBA00022692"/>
    </source>
</evidence>